<protein>
    <submittedName>
        <fullName evidence="2">Uncharacterized protein</fullName>
    </submittedName>
</protein>
<keyword evidence="1" id="KW-0812">Transmembrane</keyword>
<organism evidence="2 3">
    <name type="scientific">Teratosphaeria destructans</name>
    <dbReference type="NCBI Taxonomy" id="418781"/>
    <lineage>
        <taxon>Eukaryota</taxon>
        <taxon>Fungi</taxon>
        <taxon>Dikarya</taxon>
        <taxon>Ascomycota</taxon>
        <taxon>Pezizomycotina</taxon>
        <taxon>Dothideomycetes</taxon>
        <taxon>Dothideomycetidae</taxon>
        <taxon>Mycosphaerellales</taxon>
        <taxon>Teratosphaeriaceae</taxon>
        <taxon>Teratosphaeria</taxon>
    </lineage>
</organism>
<dbReference type="OrthoDB" id="3790651at2759"/>
<keyword evidence="3" id="KW-1185">Reference proteome</keyword>
<dbReference type="EMBL" id="RIBY02001845">
    <property type="protein sequence ID" value="KAH9827898.1"/>
    <property type="molecule type" value="Genomic_DNA"/>
</dbReference>
<sequence>MAATVRRLDFDRNNGMNAPQLLLATARNLQTYRPEYKSSDVEAVAPVIALLTNRLLVSAHWSVSYSATYTTHSSPIRWRLFGSGPRLAWEWAAVIIFAGLLIAVLASVVLSWCYRFMPGPWLELGGMLIAGNRSPPIASLAQTSKAKLDEVRLHLHVGDNDGERAKLSDRPPPLGLELDPSKEYLYCA</sequence>
<evidence type="ECO:0000313" key="2">
    <source>
        <dbReference type="EMBL" id="KAH9827898.1"/>
    </source>
</evidence>
<accession>A0A9W7SSM4</accession>
<proteinExistence type="predicted"/>
<evidence type="ECO:0000313" key="3">
    <source>
        <dbReference type="Proteomes" id="UP001138500"/>
    </source>
</evidence>
<comment type="caution">
    <text evidence="2">The sequence shown here is derived from an EMBL/GenBank/DDBJ whole genome shotgun (WGS) entry which is preliminary data.</text>
</comment>
<feature type="transmembrane region" description="Helical" evidence="1">
    <location>
        <begin position="91"/>
        <end position="114"/>
    </location>
</feature>
<dbReference type="AlphaFoldDB" id="A0A9W7SSM4"/>
<reference evidence="2 3" key="1">
    <citation type="journal article" date="2018" name="IMA Fungus">
        <title>IMA Genome-F 10: Nine draft genome sequences of Claviceps purpurea s.lat., including C. arundinis, C. humidiphila, and C. cf. spartinae, pseudomolecules for the pitch canker pathogen Fusarium circinatum, draft genome of Davidsoniella eucalypti, Grosmannia galeiformis, Quambalaria eucalypti, and Teratosphaeria destructans.</title>
        <authorList>
            <person name="Wingfield B.D."/>
            <person name="Liu M."/>
            <person name="Nguyen H.D."/>
            <person name="Lane F.A."/>
            <person name="Morgan S.W."/>
            <person name="De Vos L."/>
            <person name="Wilken P.M."/>
            <person name="Duong T.A."/>
            <person name="Aylward J."/>
            <person name="Coetzee M.P."/>
            <person name="Dadej K."/>
            <person name="De Beer Z.W."/>
            <person name="Findlay W."/>
            <person name="Havenga M."/>
            <person name="Kolarik M."/>
            <person name="Menzies J.G."/>
            <person name="Naidoo K."/>
            <person name="Pochopski O."/>
            <person name="Shoukouhi P."/>
            <person name="Santana Q.C."/>
            <person name="Seifert K.A."/>
            <person name="Soal N."/>
            <person name="Steenkamp E.T."/>
            <person name="Tatham C.T."/>
            <person name="van der Nest M.A."/>
            <person name="Wingfield M.J."/>
        </authorList>
    </citation>
    <scope>NUCLEOTIDE SEQUENCE [LARGE SCALE GENOMIC DNA]</scope>
    <source>
        <strain evidence="2">CMW44962</strain>
    </source>
</reference>
<reference evidence="2 3" key="2">
    <citation type="journal article" date="2021" name="Curr. Genet.">
        <title>Genetic response to nitrogen starvation in the aggressive Eucalyptus foliar pathogen Teratosphaeria destructans.</title>
        <authorList>
            <person name="Havenga M."/>
            <person name="Wingfield B.D."/>
            <person name="Wingfield M.J."/>
            <person name="Dreyer L.L."/>
            <person name="Roets F."/>
            <person name="Aylward J."/>
        </authorList>
    </citation>
    <scope>NUCLEOTIDE SEQUENCE [LARGE SCALE GENOMIC DNA]</scope>
    <source>
        <strain evidence="2">CMW44962</strain>
    </source>
</reference>
<keyword evidence="1" id="KW-0472">Membrane</keyword>
<keyword evidence="1" id="KW-1133">Transmembrane helix</keyword>
<evidence type="ECO:0000256" key="1">
    <source>
        <dbReference type="SAM" id="Phobius"/>
    </source>
</evidence>
<name>A0A9W7SSM4_9PEZI</name>
<dbReference type="Proteomes" id="UP001138500">
    <property type="component" value="Unassembled WGS sequence"/>
</dbReference>
<gene>
    <name evidence="2" type="ORF">Tdes44962_MAKER02652</name>
</gene>